<accession>A0ABS5HJ56</accession>
<comment type="caution">
    <text evidence="1">The sequence shown here is derived from an EMBL/GenBank/DDBJ whole genome shotgun (WGS) entry which is preliminary data.</text>
</comment>
<dbReference type="SUPFAM" id="SSF64376">
    <property type="entry name" value="YlxR-like"/>
    <property type="match status" value="1"/>
</dbReference>
<evidence type="ECO:0000313" key="1">
    <source>
        <dbReference type="EMBL" id="MBR8464305.1"/>
    </source>
</evidence>
<dbReference type="RefSeq" id="WP_212140199.1">
    <property type="nucleotide sequence ID" value="NZ_JAGSSW010000007.1"/>
</dbReference>
<dbReference type="InterPro" id="IPR035931">
    <property type="entry name" value="YlxR-like_sf"/>
</dbReference>
<evidence type="ECO:0008006" key="3">
    <source>
        <dbReference type="Google" id="ProtNLM"/>
    </source>
</evidence>
<proteinExistence type="predicted"/>
<dbReference type="Proteomes" id="UP000682951">
    <property type="component" value="Unassembled WGS sequence"/>
</dbReference>
<protein>
    <recommendedName>
        <fullName evidence="3">DUF448 domain-containing protein</fullName>
    </recommendedName>
</protein>
<reference evidence="1 2" key="1">
    <citation type="submission" date="2021-04" db="EMBL/GenBank/DDBJ databases">
        <title>Molecular and phenotypic characterization and identification of bacterial isolates recovered from the Anatolian ground squirrels (Spermophilus xanthoprymnus) and which have the potential to form a new species in the Campylobacter genus.</title>
        <authorList>
            <person name="Aydin F."/>
            <person name="Abay S."/>
            <person name="Kayman T."/>
            <person name="Karakaya E."/>
            <person name="Mustak H.K."/>
            <person name="Mustak I.B."/>
            <person name="Bilgin N."/>
            <person name="Duzler A."/>
            <person name="Sahin O."/>
            <person name="Guran O."/>
            <person name="Saticioglu I.B."/>
        </authorList>
    </citation>
    <scope>NUCLEOTIDE SEQUENCE [LARGE SCALE GENOMIC DNA]</scope>
    <source>
        <strain evidence="2">faydin-G24</strain>
    </source>
</reference>
<evidence type="ECO:0000313" key="2">
    <source>
        <dbReference type="Proteomes" id="UP000682951"/>
    </source>
</evidence>
<keyword evidence="2" id="KW-1185">Reference proteome</keyword>
<dbReference type="EMBL" id="JAGSSW010000007">
    <property type="protein sequence ID" value="MBR8464305.1"/>
    <property type="molecule type" value="Genomic_DNA"/>
</dbReference>
<gene>
    <name evidence="1" type="ORF">KDD93_06985</name>
</gene>
<name>A0ABS5HJ56_9BACT</name>
<organism evidence="1 2">
    <name type="scientific">Campylobacter anatolicus</name>
    <dbReference type="NCBI Taxonomy" id="2829105"/>
    <lineage>
        <taxon>Bacteria</taxon>
        <taxon>Pseudomonadati</taxon>
        <taxon>Campylobacterota</taxon>
        <taxon>Epsilonproteobacteria</taxon>
        <taxon>Campylobacterales</taxon>
        <taxon>Campylobacteraceae</taxon>
        <taxon>Campylobacter</taxon>
    </lineage>
</organism>
<sequence>MKENSPIRMCISCKLKTSQHLLKRYRVINGKIEFGRGDGRSFYICDECLKKDEKTLKKVIQRYTKGALIFEASNLKEKLLDEQC</sequence>
<dbReference type="Gene3D" id="3.30.1230.10">
    <property type="entry name" value="YlxR-like"/>
    <property type="match status" value="1"/>
</dbReference>